<protein>
    <submittedName>
        <fullName evidence="1">Uncharacterized protein</fullName>
    </submittedName>
</protein>
<organism evidence="1 2">
    <name type="scientific">Salinicola lusitanus</name>
    <dbReference type="NCBI Taxonomy" id="1949085"/>
    <lineage>
        <taxon>Bacteria</taxon>
        <taxon>Pseudomonadati</taxon>
        <taxon>Pseudomonadota</taxon>
        <taxon>Gammaproteobacteria</taxon>
        <taxon>Oceanospirillales</taxon>
        <taxon>Halomonadaceae</taxon>
        <taxon>Salinicola</taxon>
    </lineage>
</organism>
<accession>A0ABZ3CNL6</accession>
<sequence length="54" mass="5989">MSFSLVAKEDITVFTKDGCARESGATPPGRQLARRKLIESPVFLRRAGLSLVRR</sequence>
<keyword evidence="2" id="KW-1185">Reference proteome</keyword>
<evidence type="ECO:0000313" key="1">
    <source>
        <dbReference type="EMBL" id="XAD52762.1"/>
    </source>
</evidence>
<name>A0ABZ3CNL6_9GAMM</name>
<dbReference type="EMBL" id="CP151919">
    <property type="protein sequence ID" value="XAD52762.1"/>
    <property type="molecule type" value="Genomic_DNA"/>
</dbReference>
<evidence type="ECO:0000313" key="2">
    <source>
        <dbReference type="Proteomes" id="UP001453229"/>
    </source>
</evidence>
<dbReference type="Proteomes" id="UP001453229">
    <property type="component" value="Chromosome"/>
</dbReference>
<gene>
    <name evidence="1" type="ORF">AAGT95_13030</name>
</gene>
<dbReference type="RefSeq" id="WP_342594047.1">
    <property type="nucleotide sequence ID" value="NZ_CP151919.1"/>
</dbReference>
<reference evidence="1 2" key="1">
    <citation type="submission" date="2024-04" db="EMBL/GenBank/DDBJ databases">
        <title>Salinicola lusitanus LLJ914,a marine bacterium isolated from the Okinawa Trough.</title>
        <authorList>
            <person name="Li J."/>
        </authorList>
    </citation>
    <scope>NUCLEOTIDE SEQUENCE [LARGE SCALE GENOMIC DNA]</scope>
    <source>
        <strain evidence="1 2">LLJ914</strain>
    </source>
</reference>
<proteinExistence type="predicted"/>